<comment type="subcellular location">
    <subcellularLocation>
        <location evidence="1">Cell envelope</location>
    </subcellularLocation>
</comment>
<evidence type="ECO:0000313" key="7">
    <source>
        <dbReference type="EMBL" id="OMO88220.1"/>
    </source>
</evidence>
<evidence type="ECO:0000256" key="4">
    <source>
        <dbReference type="ARBA" id="ARBA00038043"/>
    </source>
</evidence>
<dbReference type="EMBL" id="AWUE01017142">
    <property type="protein sequence ID" value="OMO88220.1"/>
    <property type="molecule type" value="Genomic_DNA"/>
</dbReference>
<dbReference type="Pfam" id="PF00560">
    <property type="entry name" value="LRR_1"/>
    <property type="match status" value="2"/>
</dbReference>
<dbReference type="Pfam" id="PF08263">
    <property type="entry name" value="LRRNT_2"/>
    <property type="match status" value="1"/>
</dbReference>
<keyword evidence="3" id="KW-0677">Repeat</keyword>
<dbReference type="STRING" id="93759.A0A1R3J0A0"/>
<organism evidence="7 8">
    <name type="scientific">Corchorus olitorius</name>
    <dbReference type="NCBI Taxonomy" id="93759"/>
    <lineage>
        <taxon>Eukaryota</taxon>
        <taxon>Viridiplantae</taxon>
        <taxon>Streptophyta</taxon>
        <taxon>Embryophyta</taxon>
        <taxon>Tracheophyta</taxon>
        <taxon>Spermatophyta</taxon>
        <taxon>Magnoliopsida</taxon>
        <taxon>eudicotyledons</taxon>
        <taxon>Gunneridae</taxon>
        <taxon>Pentapetalae</taxon>
        <taxon>rosids</taxon>
        <taxon>malvids</taxon>
        <taxon>Malvales</taxon>
        <taxon>Malvaceae</taxon>
        <taxon>Grewioideae</taxon>
        <taxon>Apeibeae</taxon>
        <taxon>Corchorus</taxon>
    </lineage>
</organism>
<dbReference type="SUPFAM" id="SSF52058">
    <property type="entry name" value="L domain-like"/>
    <property type="match status" value="1"/>
</dbReference>
<feature type="domain" description="Leucine-rich repeat-containing N-terminal plant-type" evidence="6">
    <location>
        <begin position="40"/>
        <end position="77"/>
    </location>
</feature>
<evidence type="ECO:0000259" key="6">
    <source>
        <dbReference type="Pfam" id="PF08263"/>
    </source>
</evidence>
<dbReference type="InterPro" id="IPR051848">
    <property type="entry name" value="PGIP"/>
</dbReference>
<dbReference type="AlphaFoldDB" id="A0A1R3J0A0"/>
<dbReference type="Proteomes" id="UP000187203">
    <property type="component" value="Unassembled WGS sequence"/>
</dbReference>
<sequence>MGIWRTPCRILLLSFLLLTKSFFLEAAESHSTRKIGSCIKNERKALLELRKSLKDPSDLLSNWVGKNCCNWTGISCSDDETGNVVKLDLKSFNLCSTDTPLSQCQLGGKLPNSVSFDYGVYGAWVDLGFNLLEGSIPIWPNVTKLSLRNNLFSGPIPSNMGHKMSNVEKLDLSRNFLNGGQIPENIGDLRRTDSNKQPVSDIQRSFHLSRELGALWSPIVNQLLAIE</sequence>
<dbReference type="OrthoDB" id="1937783at2759"/>
<comment type="similarity">
    <text evidence="4">Belongs to the polygalacturonase-inhibiting protein family.</text>
</comment>
<evidence type="ECO:0000256" key="1">
    <source>
        <dbReference type="ARBA" id="ARBA00004196"/>
    </source>
</evidence>
<gene>
    <name evidence="7" type="ORF">COLO4_20364</name>
</gene>
<dbReference type="InterPro" id="IPR001611">
    <property type="entry name" value="Leu-rich_rpt"/>
</dbReference>
<keyword evidence="8" id="KW-1185">Reference proteome</keyword>
<feature type="chain" id="PRO_5012390444" description="Leucine-rich repeat-containing N-terminal plant-type domain-containing protein" evidence="5">
    <location>
        <begin position="27"/>
        <end position="227"/>
    </location>
</feature>
<reference evidence="8" key="1">
    <citation type="submission" date="2013-09" db="EMBL/GenBank/DDBJ databases">
        <title>Corchorus olitorius genome sequencing.</title>
        <authorList>
            <person name="Alam M."/>
            <person name="Haque M.S."/>
            <person name="Islam M.S."/>
            <person name="Emdad E.M."/>
            <person name="Islam M.M."/>
            <person name="Ahmed B."/>
            <person name="Halim A."/>
            <person name="Hossen Q.M.M."/>
            <person name="Hossain M.Z."/>
            <person name="Ahmed R."/>
            <person name="Khan M.M."/>
            <person name="Islam R."/>
            <person name="Rashid M.M."/>
            <person name="Khan S.A."/>
            <person name="Rahman M.S."/>
            <person name="Alam M."/>
            <person name="Yahiya A.S."/>
            <person name="Khan M.S."/>
            <person name="Azam M.S."/>
            <person name="Haque T."/>
            <person name="Lashkar M.Z.H."/>
            <person name="Akhand A.I."/>
            <person name="Morshed G."/>
            <person name="Roy S."/>
            <person name="Uddin K.S."/>
            <person name="Rabeya T."/>
            <person name="Hossain A.S."/>
            <person name="Chowdhury A."/>
            <person name="Snigdha A.R."/>
            <person name="Mortoza M.S."/>
            <person name="Matin S.A."/>
            <person name="Hoque S.M.E."/>
            <person name="Islam M.K."/>
            <person name="Roy D.K."/>
            <person name="Haider R."/>
            <person name="Moosa M.M."/>
            <person name="Elias S.M."/>
            <person name="Hasan A.M."/>
            <person name="Jahan S."/>
            <person name="Shafiuddin M."/>
            <person name="Mahmood N."/>
            <person name="Shommy N.S."/>
        </authorList>
    </citation>
    <scope>NUCLEOTIDE SEQUENCE [LARGE SCALE GENOMIC DNA]</scope>
    <source>
        <strain evidence="8">cv. O-4</strain>
    </source>
</reference>
<protein>
    <recommendedName>
        <fullName evidence="6">Leucine-rich repeat-containing N-terminal plant-type domain-containing protein</fullName>
    </recommendedName>
</protein>
<feature type="signal peptide" evidence="5">
    <location>
        <begin position="1"/>
        <end position="26"/>
    </location>
</feature>
<evidence type="ECO:0000256" key="5">
    <source>
        <dbReference type="SAM" id="SignalP"/>
    </source>
</evidence>
<dbReference type="PANTHER" id="PTHR48059:SF30">
    <property type="entry name" value="OS06G0587000 PROTEIN"/>
    <property type="match status" value="1"/>
</dbReference>
<dbReference type="InterPro" id="IPR013210">
    <property type="entry name" value="LRR_N_plant-typ"/>
</dbReference>
<dbReference type="Gene3D" id="3.80.10.10">
    <property type="entry name" value="Ribonuclease Inhibitor"/>
    <property type="match status" value="1"/>
</dbReference>
<evidence type="ECO:0000256" key="3">
    <source>
        <dbReference type="ARBA" id="ARBA00022737"/>
    </source>
</evidence>
<comment type="caution">
    <text evidence="7">The sequence shown here is derived from an EMBL/GenBank/DDBJ whole genome shotgun (WGS) entry which is preliminary data.</text>
</comment>
<dbReference type="InterPro" id="IPR032675">
    <property type="entry name" value="LRR_dom_sf"/>
</dbReference>
<keyword evidence="5" id="KW-0732">Signal</keyword>
<dbReference type="PANTHER" id="PTHR48059">
    <property type="entry name" value="POLYGALACTURONASE INHIBITOR 1"/>
    <property type="match status" value="1"/>
</dbReference>
<keyword evidence="2" id="KW-0433">Leucine-rich repeat</keyword>
<name>A0A1R3J0A0_9ROSI</name>
<accession>A0A1R3J0A0</accession>
<proteinExistence type="inferred from homology"/>
<evidence type="ECO:0000313" key="8">
    <source>
        <dbReference type="Proteomes" id="UP000187203"/>
    </source>
</evidence>
<evidence type="ECO:0000256" key="2">
    <source>
        <dbReference type="ARBA" id="ARBA00022614"/>
    </source>
</evidence>